<dbReference type="FunFam" id="1.10.472.80:FF:000001">
    <property type="entry name" value="TBC1 domain family member 22B"/>
    <property type="match status" value="1"/>
</dbReference>
<dbReference type="SMART" id="SM00164">
    <property type="entry name" value="TBC"/>
    <property type="match status" value="1"/>
</dbReference>
<evidence type="ECO:0000259" key="1">
    <source>
        <dbReference type="PROSITE" id="PS50086"/>
    </source>
</evidence>
<accession>A0A4P9ZGC9</accession>
<dbReference type="Gene3D" id="1.10.472.80">
    <property type="entry name" value="Ypt/Rab-GAP domain of gyp1p, domain 3"/>
    <property type="match status" value="1"/>
</dbReference>
<dbReference type="SUPFAM" id="SSF47923">
    <property type="entry name" value="Ypt/Rab-GAP domain of gyp1p"/>
    <property type="match status" value="2"/>
</dbReference>
<proteinExistence type="predicted"/>
<dbReference type="PANTHER" id="PTHR22957">
    <property type="entry name" value="TBC1 DOMAIN FAMILY MEMBER GTPASE-ACTIVATING PROTEIN"/>
    <property type="match status" value="1"/>
</dbReference>
<dbReference type="Gene3D" id="1.10.10.750">
    <property type="entry name" value="Ypt/Rab-GAP domain of gyp1p, domain 1"/>
    <property type="match status" value="1"/>
</dbReference>
<evidence type="ECO:0000313" key="3">
    <source>
        <dbReference type="Proteomes" id="UP000268321"/>
    </source>
</evidence>
<dbReference type="InterPro" id="IPR000195">
    <property type="entry name" value="Rab-GAP-TBC_dom"/>
</dbReference>
<feature type="domain" description="Rab-GAP TBC" evidence="1">
    <location>
        <begin position="249"/>
        <end position="549"/>
    </location>
</feature>
<dbReference type="AlphaFoldDB" id="A0A4P9ZGC9"/>
<keyword evidence="3" id="KW-1185">Reference proteome</keyword>
<dbReference type="Pfam" id="PF00566">
    <property type="entry name" value="RabGAP-TBC"/>
    <property type="match status" value="1"/>
</dbReference>
<protein>
    <submittedName>
        <fullName evidence="2">RabGAP/TBC</fullName>
    </submittedName>
</protein>
<reference evidence="3" key="1">
    <citation type="journal article" date="2018" name="Nat. Microbiol.">
        <title>Leveraging single-cell genomics to expand the fungal tree of life.</title>
        <authorList>
            <person name="Ahrendt S.R."/>
            <person name="Quandt C.A."/>
            <person name="Ciobanu D."/>
            <person name="Clum A."/>
            <person name="Salamov A."/>
            <person name="Andreopoulos B."/>
            <person name="Cheng J.F."/>
            <person name="Woyke T."/>
            <person name="Pelin A."/>
            <person name="Henrissat B."/>
            <person name="Reynolds N.K."/>
            <person name="Benny G.L."/>
            <person name="Smith M.E."/>
            <person name="James T.Y."/>
            <person name="Grigoriev I.V."/>
        </authorList>
    </citation>
    <scope>NUCLEOTIDE SEQUENCE [LARGE SCALE GENOMIC DNA]</scope>
    <source>
        <strain evidence="3">Baker2002</strain>
    </source>
</reference>
<dbReference type="PROSITE" id="PS50086">
    <property type="entry name" value="TBC_RABGAP"/>
    <property type="match status" value="1"/>
</dbReference>
<dbReference type="Proteomes" id="UP000268321">
    <property type="component" value="Unassembled WGS sequence"/>
</dbReference>
<gene>
    <name evidence="2" type="ORF">METBISCDRAFT_14279</name>
</gene>
<dbReference type="Gene3D" id="1.10.8.270">
    <property type="entry name" value="putative rabgap domain of human tbc1 domain family member 14 like domains"/>
    <property type="match status" value="1"/>
</dbReference>
<dbReference type="FunFam" id="1.10.10.750:FF:000007">
    <property type="entry name" value="TBC1 domain family member"/>
    <property type="match status" value="1"/>
</dbReference>
<dbReference type="InterPro" id="IPR035969">
    <property type="entry name" value="Rab-GAP_TBC_sf"/>
</dbReference>
<dbReference type="GO" id="GO:0005794">
    <property type="term" value="C:Golgi apparatus"/>
    <property type="evidence" value="ECO:0007669"/>
    <property type="project" value="TreeGrafter"/>
</dbReference>
<name>A0A4P9ZGC9_9ASCO</name>
<dbReference type="EMBL" id="ML004443">
    <property type="protein sequence ID" value="RKP31301.1"/>
    <property type="molecule type" value="Genomic_DNA"/>
</dbReference>
<sequence>MVPKRKSEMTQVSSNGHNEFVFGEKGGRGKHLLSFLKNLSLTGSLLPSHRPDTPEEINRSLNSSIYGEIAYRDKGLGNSGHILPRRAEKARQLMLQLCDASRLSSPVFRQASSSMNALEHTLRPLSRRSGFADLDDDWDAAIDNFDAPFSALTSESPAIPDLIDLLHPDLVAFDISPKVEDTASQPQLQDQSKYKLQGRVLLDSRGWHAEHESQLLQQKQSRLAKFHKVLLSSSGTVNLKKLRELSWKGIPSDLRALVWQLLLGYLPANKARQAANLKRKRAEYTEGLKSAGIQILFKDDNVISSSVNSSSASLAGPRENKDNSANKEKVLYHQIKIDVKRTNPSLQLYSLPATQQSLKKILYLWAIRHPASGYVQGINDLCTPFYQIFLGNYIWQLQRKAAHLAGGSDDLALFIPGLMDDGSDPDNIDVQEQALLQEPKLMSYTAENFDPALLSESATALIEADTYWCLSKLLENITDNYIHEQPGIIRQVNDLRNLILKIDHELLLHFEAEGVEFIQFLFRWMNCLLMREVSVQLIIRMWDTYLSETPLGFNLFHVYVCAAFLIKFSSELKAKDFQDILLFLQSPPTANWTENDIEVMLSEAFVWQSLYVNAGAHLR</sequence>
<evidence type="ECO:0000313" key="2">
    <source>
        <dbReference type="EMBL" id="RKP31301.1"/>
    </source>
</evidence>
<dbReference type="OrthoDB" id="26371at2759"/>
<organism evidence="2 3">
    <name type="scientific">Metschnikowia bicuspidata</name>
    <dbReference type="NCBI Taxonomy" id="27322"/>
    <lineage>
        <taxon>Eukaryota</taxon>
        <taxon>Fungi</taxon>
        <taxon>Dikarya</taxon>
        <taxon>Ascomycota</taxon>
        <taxon>Saccharomycotina</taxon>
        <taxon>Pichiomycetes</taxon>
        <taxon>Metschnikowiaceae</taxon>
        <taxon>Metschnikowia</taxon>
    </lineage>
</organism>
<dbReference type="GO" id="GO:0005096">
    <property type="term" value="F:GTPase activator activity"/>
    <property type="evidence" value="ECO:0007669"/>
    <property type="project" value="TreeGrafter"/>
</dbReference>
<dbReference type="PANTHER" id="PTHR22957:SF26">
    <property type="entry name" value="LD44506P"/>
    <property type="match status" value="1"/>
</dbReference>